<reference evidence="3" key="1">
    <citation type="submission" date="2024-02" db="UniProtKB">
        <authorList>
            <consortium name="WormBaseParasite"/>
        </authorList>
    </citation>
    <scope>IDENTIFICATION</scope>
</reference>
<accession>A0AAF3J672</accession>
<feature type="chain" id="PRO_5042197957" description="Secreted protein" evidence="1">
    <location>
        <begin position="27"/>
        <end position="159"/>
    </location>
</feature>
<name>A0AAF3J672_9BILA</name>
<evidence type="ECO:0008006" key="4">
    <source>
        <dbReference type="Google" id="ProtNLM"/>
    </source>
</evidence>
<organism evidence="2 3">
    <name type="scientific">Mesorhabditis belari</name>
    <dbReference type="NCBI Taxonomy" id="2138241"/>
    <lineage>
        <taxon>Eukaryota</taxon>
        <taxon>Metazoa</taxon>
        <taxon>Ecdysozoa</taxon>
        <taxon>Nematoda</taxon>
        <taxon>Chromadorea</taxon>
        <taxon>Rhabditida</taxon>
        <taxon>Rhabditina</taxon>
        <taxon>Rhabditomorpha</taxon>
        <taxon>Rhabditoidea</taxon>
        <taxon>Rhabditidae</taxon>
        <taxon>Mesorhabditinae</taxon>
        <taxon>Mesorhabditis</taxon>
    </lineage>
</organism>
<dbReference type="AlphaFoldDB" id="A0AAF3J672"/>
<keyword evidence="1" id="KW-0732">Signal</keyword>
<sequence>MKMFLSMWSVWLLVFVLHCPTLHCFGAHLLSVCNNADSLLRDAPKNCTQKPLCPAHVLNDSKCIQPKPDCVYDDILIYKCKWRGCTDEESLLQEPVLRKKLLVEGRYFCIQKPICDNHTKLHNNTERCIRPKYDCTHEESKEMCSSTSSTFQSSFYYCR</sequence>
<feature type="signal peptide" evidence="1">
    <location>
        <begin position="1"/>
        <end position="26"/>
    </location>
</feature>
<proteinExistence type="predicted"/>
<dbReference type="Proteomes" id="UP000887575">
    <property type="component" value="Unassembled WGS sequence"/>
</dbReference>
<evidence type="ECO:0000256" key="1">
    <source>
        <dbReference type="SAM" id="SignalP"/>
    </source>
</evidence>
<evidence type="ECO:0000313" key="2">
    <source>
        <dbReference type="Proteomes" id="UP000887575"/>
    </source>
</evidence>
<keyword evidence="2" id="KW-1185">Reference proteome</keyword>
<protein>
    <recommendedName>
        <fullName evidence="4">Secreted protein</fullName>
    </recommendedName>
</protein>
<evidence type="ECO:0000313" key="3">
    <source>
        <dbReference type="WBParaSite" id="MBELARI_LOCUS18717"/>
    </source>
</evidence>
<dbReference type="WBParaSite" id="MBELARI_LOCUS18717">
    <property type="protein sequence ID" value="MBELARI_LOCUS18717"/>
    <property type="gene ID" value="MBELARI_LOCUS18717"/>
</dbReference>